<protein>
    <submittedName>
        <fullName evidence="2">Uncharacterized protein</fullName>
    </submittedName>
</protein>
<feature type="region of interest" description="Disordered" evidence="1">
    <location>
        <begin position="717"/>
        <end position="747"/>
    </location>
</feature>
<accession>A0A5C3LYC7</accession>
<dbReference type="PANTHER" id="PTHR12894:SF27">
    <property type="entry name" value="TRANSFORMING GROWTH FACTOR-BETA RECEPTOR-ASSOCIATED PROTEIN 1"/>
    <property type="match status" value="1"/>
</dbReference>
<evidence type="ECO:0000256" key="1">
    <source>
        <dbReference type="SAM" id="MobiDB-lite"/>
    </source>
</evidence>
<reference evidence="2 3" key="1">
    <citation type="journal article" date="2019" name="Nat. Ecol. Evol.">
        <title>Megaphylogeny resolves global patterns of mushroom evolution.</title>
        <authorList>
            <person name="Varga T."/>
            <person name="Krizsan K."/>
            <person name="Foldi C."/>
            <person name="Dima B."/>
            <person name="Sanchez-Garcia M."/>
            <person name="Sanchez-Ramirez S."/>
            <person name="Szollosi G.J."/>
            <person name="Szarkandi J.G."/>
            <person name="Papp V."/>
            <person name="Albert L."/>
            <person name="Andreopoulos W."/>
            <person name="Angelini C."/>
            <person name="Antonin V."/>
            <person name="Barry K.W."/>
            <person name="Bougher N.L."/>
            <person name="Buchanan P."/>
            <person name="Buyck B."/>
            <person name="Bense V."/>
            <person name="Catcheside P."/>
            <person name="Chovatia M."/>
            <person name="Cooper J."/>
            <person name="Damon W."/>
            <person name="Desjardin D."/>
            <person name="Finy P."/>
            <person name="Geml J."/>
            <person name="Haridas S."/>
            <person name="Hughes K."/>
            <person name="Justo A."/>
            <person name="Karasinski D."/>
            <person name="Kautmanova I."/>
            <person name="Kiss B."/>
            <person name="Kocsube S."/>
            <person name="Kotiranta H."/>
            <person name="LaButti K.M."/>
            <person name="Lechner B.E."/>
            <person name="Liimatainen K."/>
            <person name="Lipzen A."/>
            <person name="Lukacs Z."/>
            <person name="Mihaltcheva S."/>
            <person name="Morgado L.N."/>
            <person name="Niskanen T."/>
            <person name="Noordeloos M.E."/>
            <person name="Ohm R.A."/>
            <person name="Ortiz-Santana B."/>
            <person name="Ovrebo C."/>
            <person name="Racz N."/>
            <person name="Riley R."/>
            <person name="Savchenko A."/>
            <person name="Shiryaev A."/>
            <person name="Soop K."/>
            <person name="Spirin V."/>
            <person name="Szebenyi C."/>
            <person name="Tomsovsky M."/>
            <person name="Tulloss R.E."/>
            <person name="Uehling J."/>
            <person name="Grigoriev I.V."/>
            <person name="Vagvolgyi C."/>
            <person name="Papp T."/>
            <person name="Martin F.M."/>
            <person name="Miettinen O."/>
            <person name="Hibbett D.S."/>
            <person name="Nagy L.G."/>
        </authorList>
    </citation>
    <scope>NUCLEOTIDE SEQUENCE [LARGE SCALE GENOMIC DNA]</scope>
    <source>
        <strain evidence="2 3">CBS 166.37</strain>
    </source>
</reference>
<feature type="region of interest" description="Disordered" evidence="1">
    <location>
        <begin position="405"/>
        <end position="431"/>
    </location>
</feature>
<gene>
    <name evidence="2" type="ORF">BDQ12DRAFT_735823</name>
</gene>
<dbReference type="GO" id="GO:0034058">
    <property type="term" value="P:endosomal vesicle fusion"/>
    <property type="evidence" value="ECO:0007669"/>
    <property type="project" value="TreeGrafter"/>
</dbReference>
<dbReference type="OrthoDB" id="10258882at2759"/>
<evidence type="ECO:0000313" key="3">
    <source>
        <dbReference type="Proteomes" id="UP000308652"/>
    </source>
</evidence>
<dbReference type="EMBL" id="ML213604">
    <property type="protein sequence ID" value="TFK38259.1"/>
    <property type="molecule type" value="Genomic_DNA"/>
</dbReference>
<keyword evidence="3" id="KW-1185">Reference proteome</keyword>
<dbReference type="InterPro" id="IPR032914">
    <property type="entry name" value="Vam6/VPS39/TRAP1"/>
</dbReference>
<dbReference type="PANTHER" id="PTHR12894">
    <property type="entry name" value="CNH DOMAIN CONTAINING"/>
    <property type="match status" value="1"/>
</dbReference>
<evidence type="ECO:0000313" key="2">
    <source>
        <dbReference type="EMBL" id="TFK38259.1"/>
    </source>
</evidence>
<dbReference type="GO" id="GO:0005737">
    <property type="term" value="C:cytoplasm"/>
    <property type="evidence" value="ECO:0007669"/>
    <property type="project" value="TreeGrafter"/>
</dbReference>
<organism evidence="2 3">
    <name type="scientific">Crucibulum laeve</name>
    <dbReference type="NCBI Taxonomy" id="68775"/>
    <lineage>
        <taxon>Eukaryota</taxon>
        <taxon>Fungi</taxon>
        <taxon>Dikarya</taxon>
        <taxon>Basidiomycota</taxon>
        <taxon>Agaricomycotina</taxon>
        <taxon>Agaricomycetes</taxon>
        <taxon>Agaricomycetidae</taxon>
        <taxon>Agaricales</taxon>
        <taxon>Agaricineae</taxon>
        <taxon>Nidulariaceae</taxon>
        <taxon>Crucibulum</taxon>
    </lineage>
</organism>
<dbReference type="Proteomes" id="UP000308652">
    <property type="component" value="Unassembled WGS sequence"/>
</dbReference>
<dbReference type="STRING" id="68775.A0A5C3LYC7"/>
<dbReference type="GO" id="GO:0006914">
    <property type="term" value="P:autophagy"/>
    <property type="evidence" value="ECO:0007669"/>
    <property type="project" value="TreeGrafter"/>
</dbReference>
<feature type="compositionally biased region" description="Low complexity" evidence="1">
    <location>
        <begin position="405"/>
        <end position="423"/>
    </location>
</feature>
<dbReference type="GO" id="GO:0016020">
    <property type="term" value="C:membrane"/>
    <property type="evidence" value="ECO:0007669"/>
    <property type="project" value="TreeGrafter"/>
</dbReference>
<sequence>MSRHTFPRSSVLILGPNSIQSLLPSTLISQVEALINQHRLTDAAEVVDQRRRKLEGGLVVDPDEADELRYAYQLIGFQCFTETLFEDAGKHLFNGELDPRVLIGYYPELRGGLFSKDDQLDVYAGVIERMPPEASVDDVICINLVRNYSPHMSPNTRSAPPTAELRRILAMAAEDMLEAFLRKWRIRQSLESGSVNGATRHPPDPVTDTVLAKLYALHEKTTDLYALLNSPHSIIISEVEAAFRKAGQYNALCILYRQTNNDTKLLDTWAKLIEGSWSDPDIPNPLADMIALLTKKGDRALTRQWGIWLTKRDPDRGLQLLMPKETTGGKRRERERPEDDVALLAEIEQANPEAGQRYLEWLVLQRRSSSKDLHTRLALSCIEQLLDSLSDESVLKLWRAKASSYSSSPSTSAQSPSIASPSAVSPPPSGASPSPTSFLSYLASTTPDSPAKRTRLKTILFLAGSTLYNPLPIRKKLKAAGREKVLGLEEAILEGKIGNHREALFLLVHNLHDSSSAEAYCSLGGSVVPPKVALNVAENCALDTWGSLFASTTGKKGAATGKVERQASISEELKKELLKVLLEVYMTEEKESGKKRDRERDREQAARLLNAQAVNLDVIDVIELVPEKWPLRAMTSFLERSFRRTLHTKQEGKIVKHISAGQNLEVKDRIYPIIREEGAIVEEYVESDDEESRNMLDEKPALAEKVVLHLTTQSQAYVTDIPPKPPSHDDEDVEAGSSLPREVILGRDEKLSEVHGYEVDADSDLR</sequence>
<dbReference type="AlphaFoldDB" id="A0A5C3LYC7"/>
<name>A0A5C3LYC7_9AGAR</name>
<proteinExistence type="predicted"/>